<evidence type="ECO:0000256" key="1">
    <source>
        <dbReference type="ARBA" id="ARBA00004123"/>
    </source>
</evidence>
<evidence type="ECO:0000256" key="7">
    <source>
        <dbReference type="ARBA" id="ARBA00022806"/>
    </source>
</evidence>
<dbReference type="STRING" id="1076935.U4LBZ8"/>
<dbReference type="InterPro" id="IPR001650">
    <property type="entry name" value="Helicase_C-like"/>
</dbReference>
<dbReference type="InterPro" id="IPR013083">
    <property type="entry name" value="Znf_RING/FYVE/PHD"/>
</dbReference>
<feature type="domain" description="RING-type" evidence="13">
    <location>
        <begin position="1112"/>
        <end position="1150"/>
    </location>
</feature>
<feature type="compositionally biased region" description="Low complexity" evidence="12">
    <location>
        <begin position="276"/>
        <end position="287"/>
    </location>
</feature>
<dbReference type="Gene3D" id="3.40.50.10810">
    <property type="entry name" value="Tandem AAA-ATPase domain"/>
    <property type="match status" value="1"/>
</dbReference>
<evidence type="ECO:0000256" key="6">
    <source>
        <dbReference type="ARBA" id="ARBA00022801"/>
    </source>
</evidence>
<dbReference type="SUPFAM" id="SSF52540">
    <property type="entry name" value="P-loop containing nucleoside triphosphate hydrolases"/>
    <property type="match status" value="2"/>
</dbReference>
<keyword evidence="4" id="KW-0547">Nucleotide-binding</keyword>
<name>U4LBZ8_PYROM</name>
<evidence type="ECO:0000259" key="14">
    <source>
        <dbReference type="PROSITE" id="PS51192"/>
    </source>
</evidence>
<dbReference type="SMART" id="SM00490">
    <property type="entry name" value="HELICc"/>
    <property type="match status" value="1"/>
</dbReference>
<feature type="compositionally biased region" description="Acidic residues" evidence="12">
    <location>
        <begin position="1438"/>
        <end position="1448"/>
    </location>
</feature>
<feature type="compositionally biased region" description="Acidic residues" evidence="12">
    <location>
        <begin position="601"/>
        <end position="618"/>
    </location>
</feature>
<dbReference type="GO" id="GO:0008094">
    <property type="term" value="F:ATP-dependent activity, acting on DNA"/>
    <property type="evidence" value="ECO:0007669"/>
    <property type="project" value="TreeGrafter"/>
</dbReference>
<evidence type="ECO:0000256" key="10">
    <source>
        <dbReference type="ARBA" id="ARBA00023242"/>
    </source>
</evidence>
<evidence type="ECO:0000256" key="4">
    <source>
        <dbReference type="ARBA" id="ARBA00022741"/>
    </source>
</evidence>
<dbReference type="Pfam" id="PF00271">
    <property type="entry name" value="Helicase_C"/>
    <property type="match status" value="1"/>
</dbReference>
<dbReference type="GO" id="GO:0008270">
    <property type="term" value="F:zinc ion binding"/>
    <property type="evidence" value="ECO:0007669"/>
    <property type="project" value="UniProtKB-KW"/>
</dbReference>
<feature type="compositionally biased region" description="Pro residues" evidence="12">
    <location>
        <begin position="35"/>
        <end position="44"/>
    </location>
</feature>
<dbReference type="Gene3D" id="3.40.50.300">
    <property type="entry name" value="P-loop containing nucleotide triphosphate hydrolases"/>
    <property type="match status" value="1"/>
</dbReference>
<sequence>MRRREPSKRSSFPTRQPKLPGSTSTKPTKVTMVPPVSPPSPYPPSKSKRRPPWDNSQAPPSKKTNAFGNTASPAEAHPAVNTPVARTASSASRSSPANTSSGSSAGVNILPSAGFQHTACINGAKGLSKTAAHKGRAGLTTAPSLAGVAGVAQGQNGGNRITQQVIRQHDSWQRAPSGAPRGPRSQELPRIQPSKQYMTHRTGQVSNGQAAVERQPTAIPGPSYPRHVNNSQPQTSIATPHQPARPGISQTPSISRSPLPTQQPSRSAMPAPQTPAPAHHQAQYATPTPLSTRQPVFPDSDEDLFGDDDDEIWAEVASIATHQPARPGISQTPSISHPPPPTHQPSRSAMPAPQTLAPARVHAQSATETPLSTPRPSFPYSDEDLFDDDDDDEIWAEVLQQESRYDPFDTTECFMTFQSVAVGIRHYDGIATVGEQLTFYRQPDNQYDKNCINIKNVEGATIGNIPREYAAKLAPLIDGRKMKLEGVVCGVKTQFELPIRFEMTVPARDPERAASIFAVRNAKIPKAVLSEEHKAIEKAKRNTAIMTKKQAEERVVAENRRQWQEAHDRKAQEAHRKLEEINRQKKSRINYTKRTFPFTEIDSDESDSDMDTELWEDENTMRFRNSGRKKGKERAGGQRGTGPSRGESIVSQSMGWVPNEPGLFPSPSQAGLAAGFGPTPQELIDASYNALLKSGTEVINPREVTQMVQKFGTSEEDLEKLPSAVQPTKLKTQLLPYQLQGLAWLLKREHPQLPLGDDVVQMWKASGNQQYTNVATNFSTGDPVLTSGGLLADDMGLGKTLQTISLIVADVDKEKELEFDKKVDTSECTAGTLILCPVSVMSNWTDQMAQHVAPEHELKVHRYHAAGKSEAKNLGKYDVVITSYGTLSSDFGQSKKKNLFSYKWRRVVLDEAHLIRNPKSKTTISAYNLDAVSRWALTGTPIVNSLKDLYSLICFLRYSGGLSDWDIFNRSLVRPLARGDPAASQMIQVLMATSCLRRVKDMKFVELGLPRITEMIQRIPFRTSEAAQYRLLELEAQGLLRRYTEKGGESYRFLLEILLRMRQVCNHTALCGARLESLRKLADIPQVTNLNPENVAALQDLLQIAVEASEECAICFERLHEPMITTCKHVFGGDCISKVIELQKKCPLCRCDLPDAGHLITATAQAAEEYEPVPDAKGGSSKTDAIINILLTTKAKHPGTKTVVFSQWSSFLTLLQPLLEAAGITFTVLTGSLTPAQRDRSIADFSNRAEDSPDVLLASLAVANVGLNLVAANQVILSDSWWAPAVEDQAIDRVHRLGQKKECTVWRLVIEGKMEENVLKIQARKRELVAEALGGGEVKRKKTREERVKEVGLLLGVVDENGKAIEGQQTAAQAIAGPATGGQTLGTTVETTVTTTSVVASSQATLLAPDPMHSFTTSQTLPAPDPMSISMTSAIEISDSDDDIPDPDEILHSFLGGSQDDDGSFQPLPDRMKKEPKKRRVLLTEAEKEAKRLTRNQKAREDRARERQRKREGEKKWKKGKDKYWDGGVPAAW</sequence>
<keyword evidence="10" id="KW-0539">Nucleus</keyword>
<dbReference type="InterPro" id="IPR027417">
    <property type="entry name" value="P-loop_NTPase"/>
</dbReference>
<feature type="compositionally biased region" description="Basic and acidic residues" evidence="12">
    <location>
        <begin position="1485"/>
        <end position="1515"/>
    </location>
</feature>
<dbReference type="InterPro" id="IPR000330">
    <property type="entry name" value="SNF2_N"/>
</dbReference>
<dbReference type="SUPFAM" id="SSF57850">
    <property type="entry name" value="RING/U-box"/>
    <property type="match status" value="1"/>
</dbReference>
<dbReference type="eggNOG" id="KOG1001">
    <property type="taxonomic scope" value="Eukaryota"/>
</dbReference>
<dbReference type="Pfam" id="PF08797">
    <property type="entry name" value="HIRAN"/>
    <property type="match status" value="1"/>
</dbReference>
<dbReference type="InterPro" id="IPR001841">
    <property type="entry name" value="Znf_RING"/>
</dbReference>
<keyword evidence="8" id="KW-0862">Zinc</keyword>
<evidence type="ECO:0000313" key="17">
    <source>
        <dbReference type="Proteomes" id="UP000018144"/>
    </source>
</evidence>
<dbReference type="SMART" id="SM00910">
    <property type="entry name" value="HIRAN"/>
    <property type="match status" value="1"/>
</dbReference>
<dbReference type="SMART" id="SM00184">
    <property type="entry name" value="RING"/>
    <property type="match status" value="1"/>
</dbReference>
<dbReference type="GO" id="GO:0004386">
    <property type="term" value="F:helicase activity"/>
    <property type="evidence" value="ECO:0007669"/>
    <property type="project" value="UniProtKB-KW"/>
</dbReference>
<evidence type="ECO:0000256" key="5">
    <source>
        <dbReference type="ARBA" id="ARBA00022771"/>
    </source>
</evidence>
<proteinExistence type="inferred from homology"/>
<dbReference type="Gene3D" id="3.30.40.10">
    <property type="entry name" value="Zinc/RING finger domain, C3HC4 (zinc finger)"/>
    <property type="match status" value="1"/>
</dbReference>
<feature type="region of interest" description="Disordered" evidence="12">
    <location>
        <begin position="168"/>
        <end position="307"/>
    </location>
</feature>
<dbReference type="PROSITE" id="PS50089">
    <property type="entry name" value="ZF_RING_2"/>
    <property type="match status" value="1"/>
</dbReference>
<dbReference type="PROSITE" id="PS51192">
    <property type="entry name" value="HELICASE_ATP_BIND_1"/>
    <property type="match status" value="1"/>
</dbReference>
<dbReference type="OrthoDB" id="448448at2759"/>
<dbReference type="EMBL" id="HF936535">
    <property type="protein sequence ID" value="CCX16895.1"/>
    <property type="molecule type" value="Genomic_DNA"/>
</dbReference>
<dbReference type="InterPro" id="IPR014001">
    <property type="entry name" value="Helicase_ATP-bd"/>
</dbReference>
<feature type="compositionally biased region" description="Polar residues" evidence="12">
    <location>
        <begin position="54"/>
        <end position="72"/>
    </location>
</feature>
<dbReference type="Pfam" id="PF00176">
    <property type="entry name" value="SNF2-rel_dom"/>
    <property type="match status" value="1"/>
</dbReference>
<keyword evidence="9" id="KW-0067">ATP-binding</keyword>
<dbReference type="PANTHER" id="PTHR45626:SF11">
    <property type="entry name" value="FAMILY HELICASE, PUTATIVE (AFU_ORTHOLOGUE AFUA_5G06590)-RELATED"/>
    <property type="match status" value="1"/>
</dbReference>
<dbReference type="InterPro" id="IPR049730">
    <property type="entry name" value="SNF2/RAD54-like_C"/>
</dbReference>
<evidence type="ECO:0000256" key="3">
    <source>
        <dbReference type="ARBA" id="ARBA00022723"/>
    </source>
</evidence>
<dbReference type="SMART" id="SM00487">
    <property type="entry name" value="DEXDc"/>
    <property type="match status" value="1"/>
</dbReference>
<comment type="similarity">
    <text evidence="2">Belongs to the SNF2/RAD54 helicase family.</text>
</comment>
<dbReference type="InterPro" id="IPR038718">
    <property type="entry name" value="SNF2-like_sf"/>
</dbReference>
<feature type="compositionally biased region" description="Low complexity" evidence="12">
    <location>
        <begin position="22"/>
        <end position="34"/>
    </location>
</feature>
<evidence type="ECO:0000259" key="15">
    <source>
        <dbReference type="PROSITE" id="PS51194"/>
    </source>
</evidence>
<keyword evidence="6" id="KW-0378">Hydrolase</keyword>
<feature type="compositionally biased region" description="Polar residues" evidence="12">
    <location>
        <begin position="248"/>
        <end position="266"/>
    </location>
</feature>
<dbReference type="PANTHER" id="PTHR45626">
    <property type="entry name" value="TRANSCRIPTION TERMINATION FACTOR 2-RELATED"/>
    <property type="match status" value="1"/>
</dbReference>
<feature type="compositionally biased region" description="Polar residues" evidence="12">
    <location>
        <begin position="193"/>
        <end position="209"/>
    </location>
</feature>
<keyword evidence="7 16" id="KW-0347">Helicase</keyword>
<feature type="region of interest" description="Disordered" evidence="12">
    <location>
        <begin position="600"/>
        <end position="650"/>
    </location>
</feature>
<keyword evidence="3" id="KW-0479">Metal-binding</keyword>
<feature type="compositionally biased region" description="Polar residues" evidence="12">
    <location>
        <begin position="364"/>
        <end position="375"/>
    </location>
</feature>
<dbReference type="CDD" id="cd18793">
    <property type="entry name" value="SF2_C_SNF"/>
    <property type="match status" value="1"/>
</dbReference>
<evidence type="ECO:0000256" key="11">
    <source>
        <dbReference type="PROSITE-ProRule" id="PRU00175"/>
    </source>
</evidence>
<feature type="compositionally biased region" description="Low complexity" evidence="12">
    <location>
        <begin position="85"/>
        <end position="106"/>
    </location>
</feature>
<evidence type="ECO:0000256" key="8">
    <source>
        <dbReference type="ARBA" id="ARBA00022833"/>
    </source>
</evidence>
<dbReference type="GO" id="GO:0003676">
    <property type="term" value="F:nucleic acid binding"/>
    <property type="evidence" value="ECO:0007669"/>
    <property type="project" value="InterPro"/>
</dbReference>
<evidence type="ECO:0000259" key="13">
    <source>
        <dbReference type="PROSITE" id="PS50089"/>
    </source>
</evidence>
<dbReference type="GO" id="GO:0016818">
    <property type="term" value="F:hydrolase activity, acting on acid anhydrides, in phosphorus-containing anhydrides"/>
    <property type="evidence" value="ECO:0007669"/>
    <property type="project" value="InterPro"/>
</dbReference>
<keyword evidence="17" id="KW-1185">Reference proteome</keyword>
<dbReference type="InterPro" id="IPR050628">
    <property type="entry name" value="SNF2_RAD54_helicase_TF"/>
</dbReference>
<evidence type="ECO:0000256" key="9">
    <source>
        <dbReference type="ARBA" id="ARBA00022840"/>
    </source>
</evidence>
<comment type="subcellular location">
    <subcellularLocation>
        <location evidence="1">Nucleus</location>
    </subcellularLocation>
</comment>
<evidence type="ECO:0000313" key="16">
    <source>
        <dbReference type="EMBL" id="CCX16895.1"/>
    </source>
</evidence>
<keyword evidence="5 11" id="KW-0863">Zinc-finger</keyword>
<gene>
    <name evidence="16" type="ORF">PCON_03686</name>
</gene>
<dbReference type="GO" id="GO:0005634">
    <property type="term" value="C:nucleus"/>
    <property type="evidence" value="ECO:0007669"/>
    <property type="project" value="UniProtKB-SubCell"/>
</dbReference>
<dbReference type="InterPro" id="IPR014905">
    <property type="entry name" value="HIRAN"/>
</dbReference>
<dbReference type="GO" id="GO:0005524">
    <property type="term" value="F:ATP binding"/>
    <property type="evidence" value="ECO:0007669"/>
    <property type="project" value="UniProtKB-KW"/>
</dbReference>
<organism evidence="16 17">
    <name type="scientific">Pyronema omphalodes (strain CBS 100304)</name>
    <name type="common">Pyronema confluens</name>
    <dbReference type="NCBI Taxonomy" id="1076935"/>
    <lineage>
        <taxon>Eukaryota</taxon>
        <taxon>Fungi</taxon>
        <taxon>Dikarya</taxon>
        <taxon>Ascomycota</taxon>
        <taxon>Pezizomycotina</taxon>
        <taxon>Pezizomycetes</taxon>
        <taxon>Pezizales</taxon>
        <taxon>Pyronemataceae</taxon>
        <taxon>Pyronema</taxon>
    </lineage>
</organism>
<evidence type="ECO:0000256" key="12">
    <source>
        <dbReference type="SAM" id="MobiDB-lite"/>
    </source>
</evidence>
<feature type="region of interest" description="Disordered" evidence="12">
    <location>
        <begin position="1438"/>
        <end position="1533"/>
    </location>
</feature>
<feature type="domain" description="Helicase C-terminal" evidence="15">
    <location>
        <begin position="1185"/>
        <end position="1349"/>
    </location>
</feature>
<protein>
    <submittedName>
        <fullName evidence="16">Similar to Helicase-like transcription factor acc. no. Q14527</fullName>
    </submittedName>
</protein>
<feature type="domain" description="Helicase ATP-binding" evidence="14">
    <location>
        <begin position="780"/>
        <end position="959"/>
    </location>
</feature>
<dbReference type="PROSITE" id="PS51194">
    <property type="entry name" value="HELICASE_CTER"/>
    <property type="match status" value="1"/>
</dbReference>
<feature type="compositionally biased region" description="Polar residues" evidence="12">
    <location>
        <begin position="228"/>
        <end position="239"/>
    </location>
</feature>
<reference evidence="16 17" key="1">
    <citation type="journal article" date="2013" name="PLoS Genet.">
        <title>The genome and development-dependent transcriptomes of Pyronema confluens: a window into fungal evolution.</title>
        <authorList>
            <person name="Traeger S."/>
            <person name="Altegoer F."/>
            <person name="Freitag M."/>
            <person name="Gabaldon T."/>
            <person name="Kempken F."/>
            <person name="Kumar A."/>
            <person name="Marcet-Houben M."/>
            <person name="Poggeler S."/>
            <person name="Stajich J.E."/>
            <person name="Nowrousian M."/>
        </authorList>
    </citation>
    <scope>NUCLEOTIDE SEQUENCE [LARGE SCALE GENOMIC DNA]</scope>
    <source>
        <strain evidence="17">CBS 100304</strain>
        <tissue evidence="16">Vegetative mycelium</tissue>
    </source>
</reference>
<dbReference type="Proteomes" id="UP000018144">
    <property type="component" value="Unassembled WGS sequence"/>
</dbReference>
<dbReference type="Pfam" id="PF13923">
    <property type="entry name" value="zf-C3HC4_2"/>
    <property type="match status" value="1"/>
</dbReference>
<evidence type="ECO:0000256" key="2">
    <source>
        <dbReference type="ARBA" id="ARBA00007025"/>
    </source>
</evidence>
<dbReference type="GO" id="GO:0006281">
    <property type="term" value="P:DNA repair"/>
    <property type="evidence" value="ECO:0007669"/>
    <property type="project" value="TreeGrafter"/>
</dbReference>
<feature type="region of interest" description="Disordered" evidence="12">
    <location>
        <begin position="323"/>
        <end position="383"/>
    </location>
</feature>
<accession>U4LBZ8</accession>
<feature type="region of interest" description="Disordered" evidence="12">
    <location>
        <begin position="1"/>
        <end position="110"/>
    </location>
</feature>
<dbReference type="Gene3D" id="3.30.70.2330">
    <property type="match status" value="1"/>
</dbReference>